<dbReference type="InterPro" id="IPR011051">
    <property type="entry name" value="RmlC_Cupin_sf"/>
</dbReference>
<accession>A0ABX1E521</accession>
<feature type="domain" description="Cupin type-2" evidence="1">
    <location>
        <begin position="41"/>
        <end position="112"/>
    </location>
</feature>
<comment type="caution">
    <text evidence="2">The sequence shown here is derived from an EMBL/GenBank/DDBJ whole genome shotgun (WGS) entry which is preliminary data.</text>
</comment>
<evidence type="ECO:0000313" key="2">
    <source>
        <dbReference type="EMBL" id="NKC30607.1"/>
    </source>
</evidence>
<dbReference type="RefSeq" id="WP_168028657.1">
    <property type="nucleotide sequence ID" value="NZ_JAAVNE010000008.1"/>
</dbReference>
<dbReference type="InterPro" id="IPR014710">
    <property type="entry name" value="RmlC-like_jellyroll"/>
</dbReference>
<dbReference type="Proteomes" id="UP000787635">
    <property type="component" value="Unassembled WGS sequence"/>
</dbReference>
<dbReference type="PANTHER" id="PTHR36440">
    <property type="entry name" value="PUTATIVE (AFU_ORTHOLOGUE AFUA_8G07350)-RELATED"/>
    <property type="match status" value="1"/>
</dbReference>
<dbReference type="Pfam" id="PF07883">
    <property type="entry name" value="Cupin_2"/>
    <property type="match status" value="1"/>
</dbReference>
<evidence type="ECO:0000313" key="3">
    <source>
        <dbReference type="Proteomes" id="UP000787635"/>
    </source>
</evidence>
<keyword evidence="3" id="KW-1185">Reference proteome</keyword>
<sequence>MTESPDALSLTTAEDQETLWVLADRVRFLGSLPGTAVVVAEVVVPPGAGTPLHSHASPELFRVLSGAFDFLGLEDGRPTARRAGPGDVLRVPPHVPHGYRNAGQTPATLLAVLDQAMAAFFRDLGAPPPMQGPPGPDDMARIGAACARHGIAFVPMAEAA</sequence>
<dbReference type="InterPro" id="IPR053146">
    <property type="entry name" value="QDO-like"/>
</dbReference>
<evidence type="ECO:0000259" key="1">
    <source>
        <dbReference type="Pfam" id="PF07883"/>
    </source>
</evidence>
<protein>
    <submittedName>
        <fullName evidence="2">Cupin domain-containing protein</fullName>
    </submittedName>
</protein>
<reference evidence="2 3" key="1">
    <citation type="submission" date="2020-03" db="EMBL/GenBank/DDBJ databases">
        <title>Roseomonas selenitidurans sp. nov. isolated from urban soil.</title>
        <authorList>
            <person name="Liu H."/>
        </authorList>
    </citation>
    <scope>NUCLEOTIDE SEQUENCE [LARGE SCALE GENOMIC DNA]</scope>
    <source>
        <strain evidence="2 3">BU-1</strain>
    </source>
</reference>
<proteinExistence type="predicted"/>
<gene>
    <name evidence="2" type="ORF">HEQ75_07010</name>
</gene>
<dbReference type="EMBL" id="JAAVNE010000008">
    <property type="protein sequence ID" value="NKC30607.1"/>
    <property type="molecule type" value="Genomic_DNA"/>
</dbReference>
<name>A0ABX1E521_9PROT</name>
<organism evidence="2 3">
    <name type="scientific">Falsiroseomonas selenitidurans</name>
    <dbReference type="NCBI Taxonomy" id="2716335"/>
    <lineage>
        <taxon>Bacteria</taxon>
        <taxon>Pseudomonadati</taxon>
        <taxon>Pseudomonadota</taxon>
        <taxon>Alphaproteobacteria</taxon>
        <taxon>Acetobacterales</taxon>
        <taxon>Roseomonadaceae</taxon>
        <taxon>Falsiroseomonas</taxon>
    </lineage>
</organism>
<dbReference type="Gene3D" id="2.60.120.10">
    <property type="entry name" value="Jelly Rolls"/>
    <property type="match status" value="1"/>
</dbReference>
<dbReference type="PANTHER" id="PTHR36440:SF1">
    <property type="entry name" value="PUTATIVE (AFU_ORTHOLOGUE AFUA_8G07350)-RELATED"/>
    <property type="match status" value="1"/>
</dbReference>
<dbReference type="InterPro" id="IPR013096">
    <property type="entry name" value="Cupin_2"/>
</dbReference>
<dbReference type="SUPFAM" id="SSF51182">
    <property type="entry name" value="RmlC-like cupins"/>
    <property type="match status" value="1"/>
</dbReference>